<name>A0A914CFC2_9BILA</name>
<dbReference type="AlphaFoldDB" id="A0A914CFC2"/>
<dbReference type="GO" id="GO:0005634">
    <property type="term" value="C:nucleus"/>
    <property type="evidence" value="ECO:0007669"/>
    <property type="project" value="TreeGrafter"/>
</dbReference>
<evidence type="ECO:0000256" key="1">
    <source>
        <dbReference type="ARBA" id="ARBA00006781"/>
    </source>
</evidence>
<evidence type="ECO:0000313" key="4">
    <source>
        <dbReference type="WBParaSite" id="ACRNAN_scaffold10288.g27928.t1"/>
    </source>
</evidence>
<evidence type="ECO:0000256" key="2">
    <source>
        <dbReference type="SAM" id="MobiDB-lite"/>
    </source>
</evidence>
<dbReference type="PANTHER" id="PTHR13261:SF0">
    <property type="entry name" value="BRCA2 AND CDKN1A-INTERACTING PROTEIN"/>
    <property type="match status" value="1"/>
</dbReference>
<dbReference type="PANTHER" id="PTHR13261">
    <property type="entry name" value="BRCA2 AND CDKN1A INTERACTING PROTEIN"/>
    <property type="match status" value="1"/>
</dbReference>
<feature type="region of interest" description="Disordered" evidence="2">
    <location>
        <begin position="36"/>
        <end position="78"/>
    </location>
</feature>
<keyword evidence="3" id="KW-1185">Reference proteome</keyword>
<feature type="compositionally biased region" description="Acidic residues" evidence="2">
    <location>
        <begin position="51"/>
        <end position="78"/>
    </location>
</feature>
<proteinExistence type="inferred from homology"/>
<dbReference type="InterPro" id="IPR025602">
    <property type="entry name" value="BCP1_family"/>
</dbReference>
<feature type="compositionally biased region" description="Polar residues" evidence="2">
    <location>
        <begin position="1"/>
        <end position="11"/>
    </location>
</feature>
<comment type="similarity">
    <text evidence="1">Belongs to the BCP1 family.</text>
</comment>
<protein>
    <submittedName>
        <fullName evidence="4">Protein BCCIP homolog</fullName>
    </submittedName>
</protein>
<dbReference type="WBParaSite" id="ACRNAN_scaffold10288.g27928.t1">
    <property type="protein sequence ID" value="ACRNAN_scaffold10288.g27928.t1"/>
    <property type="gene ID" value="ACRNAN_scaffold10288.g27928"/>
</dbReference>
<dbReference type="Proteomes" id="UP000887540">
    <property type="component" value="Unplaced"/>
</dbReference>
<sequence>MSSYTGVSTDSNEGHGLTDVPSLSFFSAIMTERLIKKPKKKDHPQNKGEETPMEVETNSDEHEEEETDSNDEDDELSDQDALITDDVDGLERLNFEFEAVPLEQGDTDGIVNLLTQIFLRADIDCEGIAKILVSQSPFGCVYTPVEECTDEDNENGVYGVLSMFNLRSNEKVQQDIANFVLQKARKFAEKPVMKRIEDLFDQRTETNHEGLWMLVNEKMLHFPEQIAGPAFNSLKDDLAKSHKSIQFEHVIVIIKVRISDVDASTSETNSTTPAAQGKKKKGKAEKKRLAAAKLAEAKVVYDNPEEALLFQTELFPSLAYFQYPVQSEVEKQSKFHIIVRDGITYRPFRRVVILSKEQFFDYIDKVVAAF</sequence>
<feature type="region of interest" description="Disordered" evidence="2">
    <location>
        <begin position="1"/>
        <end position="21"/>
    </location>
</feature>
<dbReference type="Pfam" id="PF13862">
    <property type="entry name" value="BCCIP"/>
    <property type="match status" value="1"/>
</dbReference>
<reference evidence="4" key="1">
    <citation type="submission" date="2022-11" db="UniProtKB">
        <authorList>
            <consortium name="WormBaseParasite"/>
        </authorList>
    </citation>
    <scope>IDENTIFICATION</scope>
</reference>
<evidence type="ECO:0000313" key="3">
    <source>
        <dbReference type="Proteomes" id="UP000887540"/>
    </source>
</evidence>
<organism evidence="3 4">
    <name type="scientific">Acrobeloides nanus</name>
    <dbReference type="NCBI Taxonomy" id="290746"/>
    <lineage>
        <taxon>Eukaryota</taxon>
        <taxon>Metazoa</taxon>
        <taxon>Ecdysozoa</taxon>
        <taxon>Nematoda</taxon>
        <taxon>Chromadorea</taxon>
        <taxon>Rhabditida</taxon>
        <taxon>Tylenchina</taxon>
        <taxon>Cephalobomorpha</taxon>
        <taxon>Cephaloboidea</taxon>
        <taxon>Cephalobidae</taxon>
        <taxon>Acrobeloides</taxon>
    </lineage>
</organism>
<accession>A0A914CFC2</accession>